<evidence type="ECO:0000313" key="1">
    <source>
        <dbReference type="EMBL" id="EKS01259.1"/>
    </source>
</evidence>
<name>A0AA87MRY9_9LEPT</name>
<dbReference type="AlphaFoldDB" id="A0AA87MRY9"/>
<dbReference type="Proteomes" id="UP000001343">
    <property type="component" value="Unassembled WGS sequence"/>
</dbReference>
<comment type="caution">
    <text evidence="1">The sequence shown here is derived from an EMBL/GenBank/DDBJ whole genome shotgun (WGS) entry which is preliminary data.</text>
</comment>
<dbReference type="EMBL" id="AKWM02000022">
    <property type="protein sequence ID" value="EKS01259.1"/>
    <property type="molecule type" value="Genomic_DNA"/>
</dbReference>
<proteinExistence type="predicted"/>
<gene>
    <name evidence="1" type="ORF">LEP1GSC125_1127</name>
</gene>
<organism evidence="1 2">
    <name type="scientific">Leptospira mayottensis 200901122</name>
    <dbReference type="NCBI Taxonomy" id="1193010"/>
    <lineage>
        <taxon>Bacteria</taxon>
        <taxon>Pseudomonadati</taxon>
        <taxon>Spirochaetota</taxon>
        <taxon>Spirochaetia</taxon>
        <taxon>Leptospirales</taxon>
        <taxon>Leptospiraceae</taxon>
        <taxon>Leptospira</taxon>
    </lineage>
</organism>
<protein>
    <submittedName>
        <fullName evidence="1">Uncharacterized protein</fullName>
    </submittedName>
</protein>
<accession>A0AA87MRY9</accession>
<sequence>MNFISDPIPTFSYEFYRFDPMDQVVFDENDDINLNFSEKNKVLFSKPERNLQEFLHWTVLRQAQR</sequence>
<evidence type="ECO:0000313" key="2">
    <source>
        <dbReference type="Proteomes" id="UP000001343"/>
    </source>
</evidence>
<reference evidence="1 2" key="1">
    <citation type="journal article" date="2014" name="Int. J. Syst. Evol. Microbiol.">
        <title>Leptospira mayottensis sp. nov., a pathogenic species of the genus Leptospira isolated from humans.</title>
        <authorList>
            <person name="Bourhy P."/>
            <person name="Collet L."/>
            <person name="Brisse S."/>
            <person name="Picardeau M."/>
        </authorList>
    </citation>
    <scope>NUCLEOTIDE SEQUENCE [LARGE SCALE GENOMIC DNA]</scope>
    <source>
        <strain evidence="1 2">200901122</strain>
    </source>
</reference>